<organism evidence="9 10">
    <name type="scientific">Selenihalanaerobacter shriftii</name>
    <dbReference type="NCBI Taxonomy" id="142842"/>
    <lineage>
        <taxon>Bacteria</taxon>
        <taxon>Bacillati</taxon>
        <taxon>Bacillota</taxon>
        <taxon>Clostridia</taxon>
        <taxon>Halanaerobiales</taxon>
        <taxon>Halobacteroidaceae</taxon>
        <taxon>Selenihalanaerobacter</taxon>
    </lineage>
</organism>
<evidence type="ECO:0000313" key="10">
    <source>
        <dbReference type="Proteomes" id="UP000190625"/>
    </source>
</evidence>
<feature type="transmembrane region" description="Helical" evidence="8">
    <location>
        <begin position="100"/>
        <end position="122"/>
    </location>
</feature>
<feature type="transmembrane region" description="Helical" evidence="8">
    <location>
        <begin position="6"/>
        <end position="23"/>
    </location>
</feature>
<keyword evidence="5 8" id="KW-0812">Transmembrane</keyword>
<evidence type="ECO:0000256" key="6">
    <source>
        <dbReference type="ARBA" id="ARBA00022989"/>
    </source>
</evidence>
<evidence type="ECO:0000256" key="5">
    <source>
        <dbReference type="ARBA" id="ARBA00022692"/>
    </source>
</evidence>
<feature type="transmembrane region" description="Helical" evidence="8">
    <location>
        <begin position="69"/>
        <end position="88"/>
    </location>
</feature>
<accession>A0A1T4K3A4</accession>
<feature type="transmembrane region" description="Helical" evidence="8">
    <location>
        <begin position="257"/>
        <end position="275"/>
    </location>
</feature>
<dbReference type="RefSeq" id="WP_078809086.1">
    <property type="nucleotide sequence ID" value="NZ_FUWM01000005.1"/>
</dbReference>
<dbReference type="Proteomes" id="UP000190625">
    <property type="component" value="Unassembled WGS sequence"/>
</dbReference>
<feature type="transmembrane region" description="Helical" evidence="8">
    <location>
        <begin position="287"/>
        <end position="306"/>
    </location>
</feature>
<keyword evidence="3" id="KW-0813">Transport</keyword>
<evidence type="ECO:0000313" key="9">
    <source>
        <dbReference type="EMBL" id="SJZ36879.1"/>
    </source>
</evidence>
<dbReference type="STRING" id="142842.SAMN02745118_00580"/>
<comment type="subcellular location">
    <subcellularLocation>
        <location evidence="1">Cell membrane</location>
        <topology evidence="1">Multi-pass membrane protein</topology>
    </subcellularLocation>
</comment>
<evidence type="ECO:0000256" key="7">
    <source>
        <dbReference type="ARBA" id="ARBA00023136"/>
    </source>
</evidence>
<dbReference type="PANTHER" id="PTHR36838">
    <property type="entry name" value="AUXIN EFFLUX CARRIER FAMILY PROTEIN"/>
    <property type="match status" value="1"/>
</dbReference>
<dbReference type="OrthoDB" id="9798064at2"/>
<dbReference type="AlphaFoldDB" id="A0A1T4K3A4"/>
<dbReference type="GO" id="GO:0055085">
    <property type="term" value="P:transmembrane transport"/>
    <property type="evidence" value="ECO:0007669"/>
    <property type="project" value="InterPro"/>
</dbReference>
<name>A0A1T4K3A4_9FIRM</name>
<protein>
    <recommendedName>
        <fullName evidence="11">Membrane transport protein</fullName>
    </recommendedName>
</protein>
<sequence>MQFTIIINQILILFLMILVGYIVRKKGIINQEINEGLSNLLLEVNLPALIISSMTITINPTLITNIKTISFISIIIYLILIIVVTFLMKFLSISKRQKPVLNYFLIFGNVGYMGYPVIDTIYPEHGLFYAVIANLFFNLLMFTYGIYIFTKDNKNNEGISLKNLLNNGLIATVIGFILLFTGWQIPTFINGGLESLGNMTFPLSMLIIGSSLTNINFKTILSNTSLYLLSGLKLLVIPFIILLILKPFNIPKVINDITIILFAMPASASGVIFAEKFDSDYEFASEGVFFTTLLSLFTIPIFVYLITL</sequence>
<dbReference type="InterPro" id="IPR038770">
    <property type="entry name" value="Na+/solute_symporter_sf"/>
</dbReference>
<evidence type="ECO:0000256" key="3">
    <source>
        <dbReference type="ARBA" id="ARBA00022448"/>
    </source>
</evidence>
<evidence type="ECO:0000256" key="8">
    <source>
        <dbReference type="SAM" id="Phobius"/>
    </source>
</evidence>
<keyword evidence="6 8" id="KW-1133">Transmembrane helix</keyword>
<feature type="transmembrane region" description="Helical" evidence="8">
    <location>
        <begin position="44"/>
        <end position="63"/>
    </location>
</feature>
<feature type="transmembrane region" description="Helical" evidence="8">
    <location>
        <begin position="226"/>
        <end position="245"/>
    </location>
</feature>
<keyword evidence="10" id="KW-1185">Reference proteome</keyword>
<feature type="transmembrane region" description="Helical" evidence="8">
    <location>
        <begin position="128"/>
        <end position="149"/>
    </location>
</feature>
<dbReference type="Gene3D" id="1.20.1530.20">
    <property type="match status" value="1"/>
</dbReference>
<dbReference type="GO" id="GO:0005886">
    <property type="term" value="C:plasma membrane"/>
    <property type="evidence" value="ECO:0007669"/>
    <property type="project" value="UniProtKB-SubCell"/>
</dbReference>
<evidence type="ECO:0000256" key="1">
    <source>
        <dbReference type="ARBA" id="ARBA00004651"/>
    </source>
</evidence>
<proteinExistence type="inferred from homology"/>
<evidence type="ECO:0008006" key="11">
    <source>
        <dbReference type="Google" id="ProtNLM"/>
    </source>
</evidence>
<comment type="similarity">
    <text evidence="2">Belongs to the auxin efflux carrier (TC 2.A.69) family.</text>
</comment>
<gene>
    <name evidence="9" type="ORF">SAMN02745118_00580</name>
</gene>
<evidence type="ECO:0000256" key="2">
    <source>
        <dbReference type="ARBA" id="ARBA00010145"/>
    </source>
</evidence>
<reference evidence="10" key="1">
    <citation type="submission" date="2017-02" db="EMBL/GenBank/DDBJ databases">
        <authorList>
            <person name="Varghese N."/>
            <person name="Submissions S."/>
        </authorList>
    </citation>
    <scope>NUCLEOTIDE SEQUENCE [LARGE SCALE GENOMIC DNA]</scope>
    <source>
        <strain evidence="10">ATCC BAA-73</strain>
    </source>
</reference>
<keyword evidence="4" id="KW-1003">Cell membrane</keyword>
<dbReference type="EMBL" id="FUWM01000005">
    <property type="protein sequence ID" value="SJZ36879.1"/>
    <property type="molecule type" value="Genomic_DNA"/>
</dbReference>
<dbReference type="PANTHER" id="PTHR36838:SF1">
    <property type="entry name" value="SLR1864 PROTEIN"/>
    <property type="match status" value="1"/>
</dbReference>
<keyword evidence="7 8" id="KW-0472">Membrane</keyword>
<dbReference type="Pfam" id="PF03547">
    <property type="entry name" value="Mem_trans"/>
    <property type="match status" value="2"/>
</dbReference>
<dbReference type="InterPro" id="IPR004776">
    <property type="entry name" value="Mem_transp_PIN-like"/>
</dbReference>
<evidence type="ECO:0000256" key="4">
    <source>
        <dbReference type="ARBA" id="ARBA00022475"/>
    </source>
</evidence>
<feature type="transmembrane region" description="Helical" evidence="8">
    <location>
        <begin position="169"/>
        <end position="189"/>
    </location>
</feature>